<dbReference type="PANTHER" id="PTHR46247:SF3">
    <property type="entry name" value="CRS2-ASSOCIATED FACTOR 2, CHLOROPLASTIC"/>
    <property type="match status" value="1"/>
</dbReference>
<evidence type="ECO:0000256" key="1">
    <source>
        <dbReference type="SAM" id="MobiDB-lite"/>
    </source>
</evidence>
<name>A0A8X8YG95_SALSN</name>
<dbReference type="InterPro" id="IPR044599">
    <property type="entry name" value="CAF1P_plant"/>
</dbReference>
<dbReference type="SUPFAM" id="SSF75471">
    <property type="entry name" value="YhbY-like"/>
    <property type="match status" value="1"/>
</dbReference>
<dbReference type="Proteomes" id="UP000298416">
    <property type="component" value="Unassembled WGS sequence"/>
</dbReference>
<feature type="region of interest" description="Disordered" evidence="1">
    <location>
        <begin position="175"/>
        <end position="204"/>
    </location>
</feature>
<feature type="compositionally biased region" description="Basic residues" evidence="1">
    <location>
        <begin position="27"/>
        <end position="36"/>
    </location>
</feature>
<organism evidence="2">
    <name type="scientific">Salvia splendens</name>
    <name type="common">Scarlet sage</name>
    <dbReference type="NCBI Taxonomy" id="180675"/>
    <lineage>
        <taxon>Eukaryota</taxon>
        <taxon>Viridiplantae</taxon>
        <taxon>Streptophyta</taxon>
        <taxon>Embryophyta</taxon>
        <taxon>Tracheophyta</taxon>
        <taxon>Spermatophyta</taxon>
        <taxon>Magnoliopsida</taxon>
        <taxon>eudicotyledons</taxon>
        <taxon>Gunneridae</taxon>
        <taxon>Pentapetalae</taxon>
        <taxon>asterids</taxon>
        <taxon>lamiids</taxon>
        <taxon>Lamiales</taxon>
        <taxon>Lamiaceae</taxon>
        <taxon>Nepetoideae</taxon>
        <taxon>Mentheae</taxon>
        <taxon>Salviinae</taxon>
        <taxon>Salvia</taxon>
        <taxon>Salvia subgen. Calosphace</taxon>
        <taxon>core Calosphace</taxon>
    </lineage>
</organism>
<feature type="compositionally biased region" description="Acidic residues" evidence="1">
    <location>
        <begin position="189"/>
        <end position="204"/>
    </location>
</feature>
<comment type="caution">
    <text evidence="2">The sequence shown here is derived from an EMBL/GenBank/DDBJ whole genome shotgun (WGS) entry which is preliminary data.</text>
</comment>
<sequence>MNSYSETPRAQPLAIREPTFLPFAPGRGRRRQKLRSPKTAEAYTRCPRGAEEGEADEFRTKGKRLLPIRKLGTNLKTSKNGVYITLMRDVRIAFEGSELVRIGCRGFQPSDYKKIGAMLKISPKMMALWPWAIESGQASILHEVNVSPDELLSKVEEFESASQAITHSYPATVYSDDGSSFPDSRALVGEDDDDDDFSEDDESFDAMKSQVPLGSLPIDLLAMQFSDG</sequence>
<dbReference type="PANTHER" id="PTHR46247">
    <property type="entry name" value="CRS2-ASSOCIATED FACTOR 1, CHLOROPLASTIC"/>
    <property type="match status" value="1"/>
</dbReference>
<feature type="region of interest" description="Disordered" evidence="1">
    <location>
        <begin position="1"/>
        <end position="55"/>
    </location>
</feature>
<gene>
    <name evidence="2" type="ORF">SASPL_107491</name>
</gene>
<dbReference type="EMBL" id="PNBA02000003">
    <property type="protein sequence ID" value="KAG6429440.1"/>
    <property type="molecule type" value="Genomic_DNA"/>
</dbReference>
<reference evidence="2" key="1">
    <citation type="submission" date="2018-01" db="EMBL/GenBank/DDBJ databases">
        <authorList>
            <person name="Mao J.F."/>
        </authorList>
    </citation>
    <scope>NUCLEOTIDE SEQUENCE</scope>
    <source>
        <strain evidence="2">Huo1</strain>
        <tissue evidence="2">Leaf</tissue>
    </source>
</reference>
<keyword evidence="3" id="KW-1185">Reference proteome</keyword>
<dbReference type="GO" id="GO:0000373">
    <property type="term" value="P:Group II intron splicing"/>
    <property type="evidence" value="ECO:0007669"/>
    <property type="project" value="InterPro"/>
</dbReference>
<proteinExistence type="predicted"/>
<reference evidence="2" key="2">
    <citation type="submission" date="2020-08" db="EMBL/GenBank/DDBJ databases">
        <title>Plant Genome Project.</title>
        <authorList>
            <person name="Zhang R.-G."/>
        </authorList>
    </citation>
    <scope>NUCLEOTIDE SEQUENCE</scope>
    <source>
        <strain evidence="2">Huo1</strain>
        <tissue evidence="2">Leaf</tissue>
    </source>
</reference>
<accession>A0A8X8YG95</accession>
<dbReference type="InterPro" id="IPR035920">
    <property type="entry name" value="YhbY-like_sf"/>
</dbReference>
<evidence type="ECO:0000313" key="2">
    <source>
        <dbReference type="EMBL" id="KAG6429440.1"/>
    </source>
</evidence>
<evidence type="ECO:0000313" key="3">
    <source>
        <dbReference type="Proteomes" id="UP000298416"/>
    </source>
</evidence>
<protein>
    <submittedName>
        <fullName evidence="2">Uncharacterized protein</fullName>
    </submittedName>
</protein>
<dbReference type="AlphaFoldDB" id="A0A8X8YG95"/>